<keyword evidence="3" id="KW-1185">Reference proteome</keyword>
<gene>
    <name evidence="2" type="ORF">ACHAWO_004522</name>
</gene>
<dbReference type="PANTHER" id="PTHR13282">
    <property type="entry name" value="PROTEIN FAM32A"/>
    <property type="match status" value="1"/>
</dbReference>
<dbReference type="InterPro" id="IPR013865">
    <property type="entry name" value="FAM32A"/>
</dbReference>
<dbReference type="EMBL" id="JALLPJ020001193">
    <property type="protein sequence ID" value="KAL3774455.1"/>
    <property type="molecule type" value="Genomic_DNA"/>
</dbReference>
<organism evidence="2 3">
    <name type="scientific">Cyclotella atomus</name>
    <dbReference type="NCBI Taxonomy" id="382360"/>
    <lineage>
        <taxon>Eukaryota</taxon>
        <taxon>Sar</taxon>
        <taxon>Stramenopiles</taxon>
        <taxon>Ochrophyta</taxon>
        <taxon>Bacillariophyta</taxon>
        <taxon>Coscinodiscophyceae</taxon>
        <taxon>Thalassiosirophycidae</taxon>
        <taxon>Stephanodiscales</taxon>
        <taxon>Stephanodiscaceae</taxon>
        <taxon>Cyclotella</taxon>
    </lineage>
</organism>
<evidence type="ECO:0008006" key="4">
    <source>
        <dbReference type="Google" id="ProtNLM"/>
    </source>
</evidence>
<feature type="region of interest" description="Disordered" evidence="1">
    <location>
        <begin position="1"/>
        <end position="69"/>
    </location>
</feature>
<name>A0ABD3NEX1_9STRA</name>
<evidence type="ECO:0000313" key="2">
    <source>
        <dbReference type="EMBL" id="KAL3774455.1"/>
    </source>
</evidence>
<dbReference type="AlphaFoldDB" id="A0ABD3NEX1"/>
<dbReference type="PANTHER" id="PTHR13282:SF6">
    <property type="entry name" value="PROTEIN FAM32A"/>
    <property type="match status" value="1"/>
</dbReference>
<sequence>MSGRGKLSFKGDKKSKKKSSKSKHKLTDETKAAAKAAPDDEATTKQQSDPEEELTEAEKKALKFKSKQAKREMEQVVNLSHRERVEQFNEKLGSLTELNDIPRVSAAGNG</sequence>
<accession>A0ABD3NEX1</accession>
<evidence type="ECO:0000313" key="3">
    <source>
        <dbReference type="Proteomes" id="UP001530400"/>
    </source>
</evidence>
<reference evidence="2 3" key="1">
    <citation type="submission" date="2024-10" db="EMBL/GenBank/DDBJ databases">
        <title>Updated reference genomes for cyclostephanoid diatoms.</title>
        <authorList>
            <person name="Roberts W.R."/>
            <person name="Alverson A.J."/>
        </authorList>
    </citation>
    <scope>NUCLEOTIDE SEQUENCE [LARGE SCALE GENOMIC DNA]</scope>
    <source>
        <strain evidence="2 3">AJA010-31</strain>
    </source>
</reference>
<evidence type="ECO:0000256" key="1">
    <source>
        <dbReference type="SAM" id="MobiDB-lite"/>
    </source>
</evidence>
<dbReference type="Proteomes" id="UP001530400">
    <property type="component" value="Unassembled WGS sequence"/>
</dbReference>
<feature type="compositionally biased region" description="Basic residues" evidence="1">
    <location>
        <begin position="13"/>
        <end position="24"/>
    </location>
</feature>
<comment type="caution">
    <text evidence="2">The sequence shown here is derived from an EMBL/GenBank/DDBJ whole genome shotgun (WGS) entry which is preliminary data.</text>
</comment>
<proteinExistence type="predicted"/>
<protein>
    <recommendedName>
        <fullName evidence="4">DUF1754-domain-containing protein</fullName>
    </recommendedName>
</protein>